<dbReference type="InterPro" id="IPR005225">
    <property type="entry name" value="Small_GTP-bd"/>
</dbReference>
<reference evidence="18" key="2">
    <citation type="submission" date="2021-01" db="UniProtKB">
        <authorList>
            <consortium name="EnsemblMetazoa"/>
        </authorList>
    </citation>
    <scope>IDENTIFICATION</scope>
</reference>
<dbReference type="EnsemblMetazoa" id="XM_011679544">
    <property type="protein sequence ID" value="XP_011677846"/>
    <property type="gene ID" value="LOC763128"/>
</dbReference>
<evidence type="ECO:0000256" key="12">
    <source>
        <dbReference type="ARBA" id="ARBA00023134"/>
    </source>
</evidence>
<dbReference type="GO" id="GO:0005525">
    <property type="term" value="F:GTP binding"/>
    <property type="evidence" value="ECO:0007669"/>
    <property type="project" value="UniProtKB-KW"/>
</dbReference>
<comment type="cofactor">
    <cofactor evidence="1">
        <name>a monovalent cation</name>
        <dbReference type="ChEBI" id="CHEBI:60242"/>
    </cofactor>
</comment>
<evidence type="ECO:0000256" key="16">
    <source>
        <dbReference type="SAM" id="MobiDB-lite"/>
    </source>
</evidence>
<dbReference type="InParanoid" id="A0A7M7HLA8"/>
<keyword evidence="10" id="KW-0378">Hydrolase</keyword>
<dbReference type="CDD" id="cd03703">
    <property type="entry name" value="aeIF5B_II"/>
    <property type="match status" value="1"/>
</dbReference>
<dbReference type="CDD" id="cd01887">
    <property type="entry name" value="IF2_eIF5B"/>
    <property type="match status" value="1"/>
</dbReference>
<evidence type="ECO:0000256" key="1">
    <source>
        <dbReference type="ARBA" id="ARBA00001944"/>
    </source>
</evidence>
<comment type="function">
    <text evidence="14">Plays a role in translation initiation. Ribosome-dependent GTPase that promotes the joining of the 60S ribosomal subunit to the pre-initiation complex to form the 80S initiation complex with the initiator methionine-tRNA in the P-site base paired to the start codon. Together with eIF1A (EIF1AX), actively orients the initiator methionine-tRNA in a conformation that allows 60S ribosomal subunit joining to form the 80S initiation complex. Is released after formation of the 80S initiation complex. Its GTPase activity is not essential for ribosomal subunits joining, but GTP hydrolysis is needed for eIF1A (EIF1AX) ejection quickly followed by EIF5B release to form elongation-competent ribosomes. In contrast to its procaryotic homolog, does not promote recruitment of Met-rRNA to the small ribosomal subunit.</text>
</comment>
<dbReference type="InterPro" id="IPR023115">
    <property type="entry name" value="TIF_IF2_dom3"/>
</dbReference>
<feature type="compositionally biased region" description="Acidic residues" evidence="16">
    <location>
        <begin position="501"/>
        <end position="511"/>
    </location>
</feature>
<evidence type="ECO:0000256" key="2">
    <source>
        <dbReference type="ARBA" id="ARBA00004496"/>
    </source>
</evidence>
<evidence type="ECO:0000259" key="17">
    <source>
        <dbReference type="PROSITE" id="PS51722"/>
    </source>
</evidence>
<evidence type="ECO:0000256" key="14">
    <source>
        <dbReference type="ARBA" id="ARBA00053410"/>
    </source>
</evidence>
<dbReference type="RefSeq" id="XP_011677846.2">
    <property type="nucleotide sequence ID" value="XM_011679544.2"/>
</dbReference>
<feature type="compositionally biased region" description="Basic and acidic residues" evidence="16">
    <location>
        <begin position="490"/>
        <end position="500"/>
    </location>
</feature>
<organism evidence="18 19">
    <name type="scientific">Strongylocentrotus purpuratus</name>
    <name type="common">Purple sea urchin</name>
    <dbReference type="NCBI Taxonomy" id="7668"/>
    <lineage>
        <taxon>Eukaryota</taxon>
        <taxon>Metazoa</taxon>
        <taxon>Echinodermata</taxon>
        <taxon>Eleutherozoa</taxon>
        <taxon>Echinozoa</taxon>
        <taxon>Echinoidea</taxon>
        <taxon>Euechinoidea</taxon>
        <taxon>Echinacea</taxon>
        <taxon>Camarodonta</taxon>
        <taxon>Echinidea</taxon>
        <taxon>Strongylocentrotidae</taxon>
        <taxon>Strongylocentrotus</taxon>
    </lineage>
</organism>
<dbReference type="InterPro" id="IPR015760">
    <property type="entry name" value="TIF_IF2"/>
</dbReference>
<dbReference type="OMA" id="EYSFPQD"/>
<feature type="compositionally biased region" description="Acidic residues" evidence="16">
    <location>
        <begin position="579"/>
        <end position="616"/>
    </location>
</feature>
<dbReference type="NCBIfam" id="NF003078">
    <property type="entry name" value="PRK04004.1"/>
    <property type="match status" value="1"/>
</dbReference>
<feature type="compositionally biased region" description="Basic and acidic residues" evidence="16">
    <location>
        <begin position="630"/>
        <end position="645"/>
    </location>
</feature>
<feature type="compositionally biased region" description="Basic and acidic residues" evidence="16">
    <location>
        <begin position="529"/>
        <end position="538"/>
    </location>
</feature>
<feature type="compositionally biased region" description="Basic and acidic residues" evidence="16">
    <location>
        <begin position="381"/>
        <end position="422"/>
    </location>
</feature>
<dbReference type="PANTHER" id="PTHR43381">
    <property type="entry name" value="TRANSLATION INITIATION FACTOR IF-2-RELATED"/>
    <property type="match status" value="1"/>
</dbReference>
<dbReference type="Pfam" id="PF00009">
    <property type="entry name" value="GTP_EFTU"/>
    <property type="match status" value="1"/>
</dbReference>
<feature type="compositionally biased region" description="Basic and acidic residues" evidence="16">
    <location>
        <begin position="430"/>
        <end position="461"/>
    </location>
</feature>
<dbReference type="CTD" id="9669"/>
<dbReference type="PRINTS" id="PR00315">
    <property type="entry name" value="ELONGATNFCT"/>
</dbReference>
<feature type="compositionally biased region" description="Acidic residues" evidence="16">
    <location>
        <begin position="519"/>
        <end position="528"/>
    </location>
</feature>
<dbReference type="GO" id="GO:0006413">
    <property type="term" value="P:translational initiation"/>
    <property type="evidence" value="ECO:0000318"/>
    <property type="project" value="GO_Central"/>
</dbReference>
<dbReference type="InterPro" id="IPR000795">
    <property type="entry name" value="T_Tr_GTP-bd_dom"/>
</dbReference>
<dbReference type="GO" id="GO:0046872">
    <property type="term" value="F:metal ion binding"/>
    <property type="evidence" value="ECO:0007669"/>
    <property type="project" value="UniProtKB-KW"/>
</dbReference>
<comment type="subunit">
    <text evidence="15">Interacts through its C-terminal domain (CTD) with the CTD of eIF1A (EIF1AX) or with the CTD of EIF5 (mutually exclusive) through a common binding site. Interacts with eIF1A (EIF1AX) from the location of the start codon by the 43S complex until the formation of the 80S complex. Interacts with ANXA5 in a calcium and phospholipid-dependent manner.</text>
</comment>
<feature type="compositionally biased region" description="Basic and acidic residues" evidence="16">
    <location>
        <begin position="177"/>
        <end position="194"/>
    </location>
</feature>
<evidence type="ECO:0000256" key="8">
    <source>
        <dbReference type="ARBA" id="ARBA00022723"/>
    </source>
</evidence>
<dbReference type="InterPro" id="IPR009000">
    <property type="entry name" value="Transl_B-barrel_sf"/>
</dbReference>
<evidence type="ECO:0000256" key="3">
    <source>
        <dbReference type="ARBA" id="ARBA00007733"/>
    </source>
</evidence>
<dbReference type="Gene3D" id="3.40.50.10050">
    <property type="entry name" value="Translation initiation factor IF- 2, domain 3"/>
    <property type="match status" value="1"/>
</dbReference>
<dbReference type="InterPro" id="IPR029459">
    <property type="entry name" value="EFTU-type"/>
</dbReference>
<sequence>MGKSKKGKVKQEVNLSSDDESGLKNEMIPDASEELASEQPKKGKDKKKNKRNKLNDDDLLEEMAALELESGVGQAAEETPETSEPAPQPAGKKKTRGGKKGKKGFDEDEMMEDMAALELESGIGQAAEETPETSEPAPQPAGKKKTRGGKKGKKGMDEDELMAEVAAIEAAGKGGGKKKDKEAVENHQETKVAEPDVSMETADAEPEQSRSTGKKGKKKKGKGKDWNEDELLEDMAALEEGISQSSENEVQEKTQEKEAVDTQDGDEDAGPVMKTAAQKKAEKKEREKKKKEAQREEARRKRLKEQAKSTEEEKPSDTKEERGDDDGAKPKEDEGEPKEDGGEEEEEESGKKKKKKKGKKGEEEEKKKKPNRGQLKLMQEALKKMKDDEERLQAEEEAKQKAAEEAEELRLEKIALEKERKERQKQRKKERIEQMKKDGTYMTPKEKEKKRRAEEMLRLMKEQGVAIPTREAGTEETRVVYGKRDRKKKKPEEQISTEKDNQEEEKSEEQVTDSTTTAENEEKEEEEVKTENEIKESWDAEDDVADNWEEEEEEEKENIEEKTDKMPKAKITIKSQESKEEEEDDEDEEESEEDESDDEEEEEEEESESDEVSSDEEMTKGEKIRHRAMQRMEKRKEDAEKKKTTDHLRSPVVCVLGHVDTGKTKILDKIRHSNVQDGEAGGITQQIGATMIPQQAIQDQTKMCREFAKEEMKIPGLLIIDTPGHESFSNLRSRGSSLCDIAILVVDIMHGLEPQTIESINLLKQKKTPFIVALNKIDRLFEWKSSPQTDVTNAIKKQKRHTRDEFEERTKNIITEFAEQSLNAALFNDNPDPKTYISLVPTSAISGDGMGNLMALIVTLSQTLLAKRIAFSEMLQCTTLEVKSLPGLGTTIDVILVNGTLREGDTIVVAGQEGPIVSQVRGLLMPQPLKELRVKNQYAKHKEIKGAQGVKVLAKDLEKALAGLPMLVAEQPDEIEIYREEVAHLLKAALTSIKMSERGVYVQASTLGSLEALLEFLRTSKIPYSGINIGPVHKKDVMKASVMLEHDGQYAVILAFDVKVERDAQEMADREGIKVFQADIIYHLFDRFMAYREELKKRNKELHKHIAVFPCKLRILSQHIFNARNPIVMGVSVEGGIVKQGTPIIVPSRENCEIGVVSSLELNHKMVDTARKGQEICIKIENVSGDAPKMYGRHFDHTDLLVSKISRESIDAVKTYFRDELEKPDWQVMIELKKLLQIL</sequence>
<dbReference type="Gene3D" id="3.40.50.300">
    <property type="entry name" value="P-loop containing nucleotide triphosphate hydrolases"/>
    <property type="match status" value="1"/>
</dbReference>
<dbReference type="CDD" id="cd16266">
    <property type="entry name" value="IF2_aeIF5B_IV"/>
    <property type="match status" value="1"/>
</dbReference>
<feature type="compositionally biased region" description="Acidic residues" evidence="16">
    <location>
        <begin position="539"/>
        <end position="558"/>
    </location>
</feature>
<dbReference type="FunFam" id="3.40.50.10050:FF:000002">
    <property type="entry name" value="Eukaryotic translation initiation factor 5B"/>
    <property type="match status" value="1"/>
</dbReference>
<dbReference type="PROSITE" id="PS51722">
    <property type="entry name" value="G_TR_2"/>
    <property type="match status" value="1"/>
</dbReference>
<evidence type="ECO:0000313" key="19">
    <source>
        <dbReference type="Proteomes" id="UP000007110"/>
    </source>
</evidence>
<keyword evidence="19" id="KW-1185">Reference proteome</keyword>
<feature type="compositionally biased region" description="Acidic residues" evidence="16">
    <location>
        <begin position="227"/>
        <end position="237"/>
    </location>
</feature>
<dbReference type="NCBIfam" id="TIGR00231">
    <property type="entry name" value="small_GTP"/>
    <property type="match status" value="1"/>
</dbReference>
<feature type="compositionally biased region" description="Basic and acidic residues" evidence="16">
    <location>
        <begin position="250"/>
        <end position="260"/>
    </location>
</feature>
<protein>
    <recommendedName>
        <fullName evidence="5">Eukaryotic translation initiation factor 5B</fullName>
        <ecNumber evidence="4">3.6.5.3</ecNumber>
    </recommendedName>
    <alternativeName>
        <fullName evidence="13">Translation initiation factor IF-2</fullName>
    </alternativeName>
</protein>
<dbReference type="SUPFAM" id="SSF52156">
    <property type="entry name" value="Initiation factor IF2/eIF5b, domain 3"/>
    <property type="match status" value="1"/>
</dbReference>
<comment type="similarity">
    <text evidence="3">Belongs to the TRAFAC class translation factor GTPase superfamily. Classic translation factor GTPase family. IF-2 subfamily.</text>
</comment>
<evidence type="ECO:0000256" key="13">
    <source>
        <dbReference type="ARBA" id="ARBA00032478"/>
    </source>
</evidence>
<feature type="compositionally biased region" description="Low complexity" evidence="16">
    <location>
        <begin position="62"/>
        <end position="85"/>
    </location>
</feature>
<feature type="compositionally biased region" description="Low complexity" evidence="16">
    <location>
        <begin position="113"/>
        <end position="136"/>
    </location>
</feature>
<evidence type="ECO:0000256" key="6">
    <source>
        <dbReference type="ARBA" id="ARBA00022490"/>
    </source>
</evidence>
<keyword evidence="6" id="KW-0963">Cytoplasm</keyword>
<proteinExistence type="inferred from homology"/>
<dbReference type="KEGG" id="spu:763128"/>
<dbReference type="PANTHER" id="PTHR43381:SF4">
    <property type="entry name" value="EUKARYOTIC TRANSLATION INITIATION FACTOR 5B"/>
    <property type="match status" value="1"/>
</dbReference>
<dbReference type="Proteomes" id="UP000007110">
    <property type="component" value="Unassembled WGS sequence"/>
</dbReference>
<dbReference type="OrthoDB" id="4928at2759"/>
<dbReference type="GeneID" id="763128"/>
<dbReference type="InterPro" id="IPR036925">
    <property type="entry name" value="TIF_IF2_dom3_sf"/>
</dbReference>
<evidence type="ECO:0000256" key="7">
    <source>
        <dbReference type="ARBA" id="ARBA00022540"/>
    </source>
</evidence>
<dbReference type="InterPro" id="IPR027417">
    <property type="entry name" value="P-loop_NTPase"/>
</dbReference>
<reference evidence="19" key="1">
    <citation type="submission" date="2015-02" db="EMBL/GenBank/DDBJ databases">
        <title>Genome sequencing for Strongylocentrotus purpuratus.</title>
        <authorList>
            <person name="Murali S."/>
            <person name="Liu Y."/>
            <person name="Vee V."/>
            <person name="English A."/>
            <person name="Wang M."/>
            <person name="Skinner E."/>
            <person name="Han Y."/>
            <person name="Muzny D.M."/>
            <person name="Worley K.C."/>
            <person name="Gibbs R.A."/>
        </authorList>
    </citation>
    <scope>NUCLEOTIDE SEQUENCE</scope>
</reference>
<evidence type="ECO:0000256" key="4">
    <source>
        <dbReference type="ARBA" id="ARBA00011986"/>
    </source>
</evidence>
<keyword evidence="9" id="KW-0547">Nucleotide-binding</keyword>
<dbReference type="Pfam" id="PF11987">
    <property type="entry name" value="IF-2"/>
    <property type="match status" value="1"/>
</dbReference>
<evidence type="ECO:0000256" key="11">
    <source>
        <dbReference type="ARBA" id="ARBA00022917"/>
    </source>
</evidence>
<accession>A0A7M7HLA8</accession>
<keyword evidence="12" id="KW-0342">GTP-binding</keyword>
<feature type="compositionally biased region" description="Basic residues" evidence="16">
    <location>
        <begin position="212"/>
        <end position="222"/>
    </location>
</feature>
<dbReference type="EC" id="3.6.5.3" evidence="4"/>
<evidence type="ECO:0000256" key="9">
    <source>
        <dbReference type="ARBA" id="ARBA00022741"/>
    </source>
</evidence>
<keyword evidence="11" id="KW-0648">Protein biosynthesis</keyword>
<dbReference type="SUPFAM" id="SSF50447">
    <property type="entry name" value="Translation proteins"/>
    <property type="match status" value="1"/>
</dbReference>
<feature type="compositionally biased region" description="Acidic residues" evidence="16">
    <location>
        <begin position="333"/>
        <end position="348"/>
    </location>
</feature>
<feature type="compositionally biased region" description="Basic residues" evidence="16">
    <location>
        <begin position="91"/>
        <end position="102"/>
    </location>
</feature>
<feature type="compositionally biased region" description="Basic and acidic residues" evidence="16">
    <location>
        <begin position="293"/>
        <end position="332"/>
    </location>
</feature>
<evidence type="ECO:0000256" key="5">
    <source>
        <dbReference type="ARBA" id="ARBA00013824"/>
    </source>
</evidence>
<keyword evidence="7" id="KW-0396">Initiation factor</keyword>
<dbReference type="AlphaFoldDB" id="A0A7M7HLA8"/>
<keyword evidence="8" id="KW-0479">Metal-binding</keyword>
<feature type="compositionally biased region" description="Basic residues" evidence="16">
    <location>
        <begin position="142"/>
        <end position="153"/>
    </location>
</feature>
<feature type="region of interest" description="Disordered" evidence="16">
    <location>
        <begin position="1"/>
        <end position="645"/>
    </location>
</feature>
<dbReference type="SUPFAM" id="SSF52540">
    <property type="entry name" value="P-loop containing nucleoside triphosphate hydrolases"/>
    <property type="match status" value="1"/>
</dbReference>
<evidence type="ECO:0000256" key="15">
    <source>
        <dbReference type="ARBA" id="ARBA00061781"/>
    </source>
</evidence>
<dbReference type="GO" id="GO:0005737">
    <property type="term" value="C:cytoplasm"/>
    <property type="evidence" value="ECO:0000318"/>
    <property type="project" value="GO_Central"/>
</dbReference>
<name>A0A7M7HLA8_STRPU</name>
<dbReference type="FunFam" id="2.40.30.10:FF:000026">
    <property type="entry name" value="Eukaryotic translation initiation factor 5B"/>
    <property type="match status" value="1"/>
</dbReference>
<dbReference type="Pfam" id="PF14578">
    <property type="entry name" value="GTP_EFTU_D4"/>
    <property type="match status" value="1"/>
</dbReference>
<feature type="compositionally biased region" description="Basic residues" evidence="16">
    <location>
        <begin position="43"/>
        <end position="52"/>
    </location>
</feature>
<dbReference type="FunFam" id="2.40.30.10:FF:000013">
    <property type="entry name" value="eukaryotic translation initiation factor 5B"/>
    <property type="match status" value="1"/>
</dbReference>
<feature type="domain" description="Tr-type G" evidence="17">
    <location>
        <begin position="648"/>
        <end position="865"/>
    </location>
</feature>
<dbReference type="GO" id="GO:0003924">
    <property type="term" value="F:GTPase activity"/>
    <property type="evidence" value="ECO:0007669"/>
    <property type="project" value="InterPro"/>
</dbReference>
<dbReference type="Gene3D" id="2.40.30.10">
    <property type="entry name" value="Translation factors"/>
    <property type="match status" value="2"/>
</dbReference>
<dbReference type="FunFam" id="3.40.50.300:FF:000112">
    <property type="entry name" value="Eukaryotic translation initiation factor 5B"/>
    <property type="match status" value="1"/>
</dbReference>
<comment type="subcellular location">
    <subcellularLocation>
        <location evidence="2">Cytoplasm</location>
    </subcellularLocation>
</comment>
<evidence type="ECO:0000256" key="10">
    <source>
        <dbReference type="ARBA" id="ARBA00022801"/>
    </source>
</evidence>
<evidence type="ECO:0000313" key="18">
    <source>
        <dbReference type="EnsemblMetazoa" id="XP_011677846"/>
    </source>
</evidence>
<dbReference type="GO" id="GO:0003743">
    <property type="term" value="F:translation initiation factor activity"/>
    <property type="evidence" value="ECO:0000318"/>
    <property type="project" value="GO_Central"/>
</dbReference>